<dbReference type="EMBL" id="QGNW01001359">
    <property type="protein sequence ID" value="RVW44212.1"/>
    <property type="molecule type" value="Genomic_DNA"/>
</dbReference>
<name>A0A438E9A7_VITVI</name>
<protein>
    <submittedName>
        <fullName evidence="1">Uncharacterized protein</fullName>
    </submittedName>
</protein>
<reference evidence="1 2" key="1">
    <citation type="journal article" date="2018" name="PLoS Genet.">
        <title>Population sequencing reveals clonal diversity and ancestral inbreeding in the grapevine cultivar Chardonnay.</title>
        <authorList>
            <person name="Roach M.J."/>
            <person name="Johnson D.L."/>
            <person name="Bohlmann J."/>
            <person name="van Vuuren H.J."/>
            <person name="Jones S.J."/>
            <person name="Pretorius I.S."/>
            <person name="Schmidt S.A."/>
            <person name="Borneman A.R."/>
        </authorList>
    </citation>
    <scope>NUCLEOTIDE SEQUENCE [LARGE SCALE GENOMIC DNA]</scope>
    <source>
        <strain evidence="2">cv. Chardonnay</strain>
        <tissue evidence="1">Leaf</tissue>
    </source>
</reference>
<evidence type="ECO:0000313" key="1">
    <source>
        <dbReference type="EMBL" id="RVW44212.1"/>
    </source>
</evidence>
<evidence type="ECO:0000313" key="2">
    <source>
        <dbReference type="Proteomes" id="UP000288805"/>
    </source>
</evidence>
<organism evidence="1 2">
    <name type="scientific">Vitis vinifera</name>
    <name type="common">Grape</name>
    <dbReference type="NCBI Taxonomy" id="29760"/>
    <lineage>
        <taxon>Eukaryota</taxon>
        <taxon>Viridiplantae</taxon>
        <taxon>Streptophyta</taxon>
        <taxon>Embryophyta</taxon>
        <taxon>Tracheophyta</taxon>
        <taxon>Spermatophyta</taxon>
        <taxon>Magnoliopsida</taxon>
        <taxon>eudicotyledons</taxon>
        <taxon>Gunneridae</taxon>
        <taxon>Pentapetalae</taxon>
        <taxon>rosids</taxon>
        <taxon>Vitales</taxon>
        <taxon>Vitaceae</taxon>
        <taxon>Viteae</taxon>
        <taxon>Vitis</taxon>
    </lineage>
</organism>
<proteinExistence type="predicted"/>
<comment type="caution">
    <text evidence="1">The sequence shown here is derived from an EMBL/GenBank/DDBJ whole genome shotgun (WGS) entry which is preliminary data.</text>
</comment>
<dbReference type="AlphaFoldDB" id="A0A438E9A7"/>
<gene>
    <name evidence="1" type="ORF">CK203_089431</name>
</gene>
<sequence>MTYSVEEGWEVEGGEKQVIVRKYGEEEGSDGYGVGLWKAVGSGWNEFNKRVEFRVGDGRWDFGRTGRLNVGVNDLKTGPDRSVELSTRPRSGLVQLLSQKGLWTGVEPDGPTVEASNQILSGFL</sequence>
<dbReference type="Proteomes" id="UP000288805">
    <property type="component" value="Unassembled WGS sequence"/>
</dbReference>
<accession>A0A438E9A7</accession>